<dbReference type="HOGENOM" id="CLU_041181_1_0_1"/>
<dbReference type="Proteomes" id="UP000024533">
    <property type="component" value="Unassembled WGS sequence"/>
</dbReference>
<feature type="transmembrane region" description="Helical" evidence="2">
    <location>
        <begin position="440"/>
        <end position="461"/>
    </location>
</feature>
<proteinExistence type="predicted"/>
<gene>
    <name evidence="3" type="ORF">H109_06235</name>
</gene>
<keyword evidence="4" id="KW-1185">Reference proteome</keyword>
<dbReference type="PANTHER" id="PTHR39466:SF1">
    <property type="entry name" value="RGS DOMAIN-CONTAINING PROTEIN"/>
    <property type="match status" value="1"/>
</dbReference>
<evidence type="ECO:0008006" key="5">
    <source>
        <dbReference type="Google" id="ProtNLM"/>
    </source>
</evidence>
<dbReference type="OrthoDB" id="3232309at2759"/>
<reference evidence="3 4" key="1">
    <citation type="submission" date="2014-02" db="EMBL/GenBank/DDBJ databases">
        <title>The Genome Sequence of Trichophyton interdigitale MR816.</title>
        <authorList>
            <consortium name="The Broad Institute Genomics Platform"/>
            <person name="Cuomo C.A."/>
            <person name="White T.C."/>
            <person name="Graser Y."/>
            <person name="Martinez-Rossi N."/>
            <person name="Heitman J."/>
            <person name="Young S.K."/>
            <person name="Zeng Q."/>
            <person name="Gargeya S."/>
            <person name="Abouelleil A."/>
            <person name="Alvarado L."/>
            <person name="Chapman S.B."/>
            <person name="Gainer-Dewar J."/>
            <person name="Goldberg J."/>
            <person name="Griggs A."/>
            <person name="Gujja S."/>
            <person name="Hansen M."/>
            <person name="Howarth C."/>
            <person name="Imamovic A."/>
            <person name="Larimer J."/>
            <person name="Martinez D."/>
            <person name="Murphy C."/>
            <person name="Pearson M.D."/>
            <person name="Persinoti G."/>
            <person name="Poon T."/>
            <person name="Priest M."/>
            <person name="Roberts A.D."/>
            <person name="Saif S."/>
            <person name="Shea T.D."/>
            <person name="Sykes S.N."/>
            <person name="Wortman J."/>
            <person name="Nusbaum C."/>
            <person name="Birren B."/>
        </authorList>
    </citation>
    <scope>NUCLEOTIDE SEQUENCE [LARGE SCALE GENOMIC DNA]</scope>
    <source>
        <strain evidence="3 4">MR816</strain>
    </source>
</reference>
<feature type="compositionally biased region" description="Low complexity" evidence="1">
    <location>
        <begin position="9"/>
        <end position="23"/>
    </location>
</feature>
<evidence type="ECO:0000256" key="1">
    <source>
        <dbReference type="SAM" id="MobiDB-lite"/>
    </source>
</evidence>
<evidence type="ECO:0000256" key="2">
    <source>
        <dbReference type="SAM" id="Phobius"/>
    </source>
</evidence>
<accession>A0A059J1W7</accession>
<dbReference type="PANTHER" id="PTHR39466">
    <property type="entry name" value="RGS DOMAIN-CONTAINING PROTEIN"/>
    <property type="match status" value="1"/>
</dbReference>
<name>A0A059J1W7_TRIIM</name>
<dbReference type="InterPro" id="IPR044926">
    <property type="entry name" value="RGS_subdomain_2"/>
</dbReference>
<dbReference type="SUPFAM" id="SSF48097">
    <property type="entry name" value="Regulator of G-protein signaling, RGS"/>
    <property type="match status" value="1"/>
</dbReference>
<feature type="transmembrane region" description="Helical" evidence="2">
    <location>
        <begin position="306"/>
        <end position="328"/>
    </location>
</feature>
<keyword evidence="2" id="KW-1133">Transmembrane helix</keyword>
<dbReference type="AlphaFoldDB" id="A0A059J1W7"/>
<protein>
    <recommendedName>
        <fullName evidence="5">RGS domain-containing protein</fullName>
    </recommendedName>
</protein>
<dbReference type="STRING" id="1215338.A0A059J1W7"/>
<sequence length="467" mass="52609">MAPKYGLRSSRNQPCNSSPSSNPDKWLSWKKLLFGSRKKALSFESIVNGCTCSPCGLVDFMNYLLYVERAAENLQFYLWYQDYIQRFAALSESQWALSPPWTEEQRKRVIRLNNQSKERAKRAPSVTGAFVPAPAFPPVGETELDDLTPFATRPSSSHVDLETSSITRGDWFDWDGGSKAAECQESIDESSAFDGINPLEPCMTASSIKYLLCRPTIANKLQLSVTIQPHRKEINRIISTYILDNAPRQLNLTSIERIIVMQALSATTHPSAFAGVVQEVEWNLRQQSHPQFLRWSLNNSNSSRLLCARVSSMLVIAFGLALAIVLVFSKVHRGWRIFSALLLFPGIASLIAAMEGTCMLFLCFYKRQLHPWEIYGATNELPKNSCRLDRSAFDAFGSTNSYDDEPWRQKNKKRGFFSKVLDPPVRIQDPTLCQLQTMTIIRSTTLGTAITGVLVGIFMTLPNGNYF</sequence>
<evidence type="ECO:0000313" key="3">
    <source>
        <dbReference type="EMBL" id="KDB21845.1"/>
    </source>
</evidence>
<organism evidence="3 4">
    <name type="scientific">Trichophyton interdigitale (strain MR816)</name>
    <dbReference type="NCBI Taxonomy" id="1215338"/>
    <lineage>
        <taxon>Eukaryota</taxon>
        <taxon>Fungi</taxon>
        <taxon>Dikarya</taxon>
        <taxon>Ascomycota</taxon>
        <taxon>Pezizomycotina</taxon>
        <taxon>Eurotiomycetes</taxon>
        <taxon>Eurotiomycetidae</taxon>
        <taxon>Onygenales</taxon>
        <taxon>Arthrodermataceae</taxon>
        <taxon>Trichophyton</taxon>
    </lineage>
</organism>
<keyword evidence="2" id="KW-0472">Membrane</keyword>
<feature type="region of interest" description="Disordered" evidence="1">
    <location>
        <begin position="1"/>
        <end position="23"/>
    </location>
</feature>
<comment type="caution">
    <text evidence="3">The sequence shown here is derived from an EMBL/GenBank/DDBJ whole genome shotgun (WGS) entry which is preliminary data.</text>
</comment>
<dbReference type="Gene3D" id="1.10.167.10">
    <property type="entry name" value="Regulator of G-protein Signalling 4, domain 2"/>
    <property type="match status" value="1"/>
</dbReference>
<dbReference type="InterPro" id="IPR036305">
    <property type="entry name" value="RGS_sf"/>
</dbReference>
<evidence type="ECO:0000313" key="4">
    <source>
        <dbReference type="Proteomes" id="UP000024533"/>
    </source>
</evidence>
<feature type="transmembrane region" description="Helical" evidence="2">
    <location>
        <begin position="340"/>
        <end position="365"/>
    </location>
</feature>
<keyword evidence="2" id="KW-0812">Transmembrane</keyword>
<dbReference type="EMBL" id="AOKY01000393">
    <property type="protein sequence ID" value="KDB21845.1"/>
    <property type="molecule type" value="Genomic_DNA"/>
</dbReference>
<dbReference type="OMA" id="RVIATYI"/>